<organism evidence="1 2">
    <name type="scientific">Thalassotalea loyana</name>
    <dbReference type="NCBI Taxonomy" id="280483"/>
    <lineage>
        <taxon>Bacteria</taxon>
        <taxon>Pseudomonadati</taxon>
        <taxon>Pseudomonadota</taxon>
        <taxon>Gammaproteobacteria</taxon>
        <taxon>Alteromonadales</taxon>
        <taxon>Colwelliaceae</taxon>
        <taxon>Thalassotalea</taxon>
    </lineage>
</organism>
<dbReference type="RefSeq" id="WP_284300538.1">
    <property type="nucleotide sequence ID" value="NZ_BSSV01000008.1"/>
</dbReference>
<sequence length="265" mass="29592">MEHFLEDNNISVKDDTEAFGFSFAAGSKITCISKQGDFNGLKMRIPPPEFEALMFFSAFEAAARAEVIKKMVKVKMSASDSMLEVESNDDNHKNFFAACQNSMAAVAFSISAIESWANKSIEVYGLKDGNPTELILQRPGKSDRNVLTSKVSSDLAIPLRAKLFQLVPQVFNVQPLKSHSTLRSNVNDLIDERNIVMHMQSKLSLEDQELDRVSYAVKLFKTNSFLAPELVLKYVKFIYSKSEIPTAPWVNVADAEIKAIKKGLK</sequence>
<evidence type="ECO:0008006" key="3">
    <source>
        <dbReference type="Google" id="ProtNLM"/>
    </source>
</evidence>
<reference evidence="1 2" key="1">
    <citation type="submission" date="2023-03" db="EMBL/GenBank/DDBJ databases">
        <title>Thalassotalea loyana LMG 22536T draft genome sequence.</title>
        <authorList>
            <person name="Sawabe T."/>
        </authorList>
    </citation>
    <scope>NUCLEOTIDE SEQUENCE [LARGE SCALE GENOMIC DNA]</scope>
    <source>
        <strain evidence="1 2">LMG 22536</strain>
    </source>
</reference>
<evidence type="ECO:0000313" key="2">
    <source>
        <dbReference type="Proteomes" id="UP001157134"/>
    </source>
</evidence>
<dbReference type="EMBL" id="BSSV01000008">
    <property type="protein sequence ID" value="GLX86967.1"/>
    <property type="molecule type" value="Genomic_DNA"/>
</dbReference>
<comment type="caution">
    <text evidence="1">The sequence shown here is derived from an EMBL/GenBank/DDBJ whole genome shotgun (WGS) entry which is preliminary data.</text>
</comment>
<accession>A0ABQ6HFU1</accession>
<name>A0ABQ6HFU1_9GAMM</name>
<dbReference type="Proteomes" id="UP001157134">
    <property type="component" value="Unassembled WGS sequence"/>
</dbReference>
<keyword evidence="2" id="KW-1185">Reference proteome</keyword>
<proteinExistence type="predicted"/>
<evidence type="ECO:0000313" key="1">
    <source>
        <dbReference type="EMBL" id="GLX86967.1"/>
    </source>
</evidence>
<protein>
    <recommendedName>
        <fullName evidence="3">ApeA N-terminal domain-containing protein</fullName>
    </recommendedName>
</protein>
<gene>
    <name evidence="1" type="ORF">tloyanaT_32200</name>
</gene>